<dbReference type="PANTHER" id="PTHR12631:SF10">
    <property type="entry name" value="BETA-XYLOSIDASE-LIKE PROTEIN-RELATED"/>
    <property type="match status" value="1"/>
</dbReference>
<keyword evidence="2" id="KW-0732">Signal</keyword>
<feature type="chain" id="PRO_5042217789" description="CBM-cenC domain-containing protein" evidence="2">
    <location>
        <begin position="18"/>
        <end position="842"/>
    </location>
</feature>
<dbReference type="Proteomes" id="UP001238163">
    <property type="component" value="Unassembled WGS sequence"/>
</dbReference>
<gene>
    <name evidence="4" type="ORF">J3R75_001356</name>
</gene>
<evidence type="ECO:0000313" key="5">
    <source>
        <dbReference type="Proteomes" id="UP001238163"/>
    </source>
</evidence>
<dbReference type="InterPro" id="IPR008979">
    <property type="entry name" value="Galactose-bd-like_sf"/>
</dbReference>
<keyword evidence="5" id="KW-1185">Reference proteome</keyword>
<dbReference type="RefSeq" id="WP_307260636.1">
    <property type="nucleotide sequence ID" value="NZ_JAUSVL010000001.1"/>
</dbReference>
<dbReference type="InterPro" id="IPR051923">
    <property type="entry name" value="Glycosyl_Hydrolase_39"/>
</dbReference>
<evidence type="ECO:0000313" key="4">
    <source>
        <dbReference type="EMBL" id="MDQ0289249.1"/>
    </source>
</evidence>
<evidence type="ECO:0000256" key="2">
    <source>
        <dbReference type="SAM" id="SignalP"/>
    </source>
</evidence>
<dbReference type="SUPFAM" id="SSF49785">
    <property type="entry name" value="Galactose-binding domain-like"/>
    <property type="match status" value="2"/>
</dbReference>
<dbReference type="Gene3D" id="2.60.120.260">
    <property type="entry name" value="Galactose-binding domain-like"/>
    <property type="match status" value="2"/>
</dbReference>
<dbReference type="AlphaFoldDB" id="A0AAE3VFJ6"/>
<organism evidence="4 5">
    <name type="scientific">Oligosphaera ethanolica</name>
    <dbReference type="NCBI Taxonomy" id="760260"/>
    <lineage>
        <taxon>Bacteria</taxon>
        <taxon>Pseudomonadati</taxon>
        <taxon>Lentisphaerota</taxon>
        <taxon>Oligosphaeria</taxon>
        <taxon>Oligosphaerales</taxon>
        <taxon>Oligosphaeraceae</taxon>
        <taxon>Oligosphaera</taxon>
    </lineage>
</organism>
<reference evidence="4" key="1">
    <citation type="submission" date="2023-07" db="EMBL/GenBank/DDBJ databases">
        <title>Genomic Encyclopedia of Type Strains, Phase IV (KMG-IV): sequencing the most valuable type-strain genomes for metagenomic binning, comparative biology and taxonomic classification.</title>
        <authorList>
            <person name="Goeker M."/>
        </authorList>
    </citation>
    <scope>NUCLEOTIDE SEQUENCE</scope>
    <source>
        <strain evidence="4">DSM 24202</strain>
    </source>
</reference>
<comment type="caution">
    <text evidence="4">The sequence shown here is derived from an EMBL/GenBank/DDBJ whole genome shotgun (WGS) entry which is preliminary data.</text>
</comment>
<dbReference type="InterPro" id="IPR017853">
    <property type="entry name" value="GH"/>
</dbReference>
<dbReference type="Pfam" id="PF02018">
    <property type="entry name" value="CBM_4_9"/>
    <property type="match status" value="1"/>
</dbReference>
<dbReference type="PANTHER" id="PTHR12631">
    <property type="entry name" value="ALPHA-L-IDURONIDASE"/>
    <property type="match status" value="1"/>
</dbReference>
<dbReference type="GO" id="GO:0004553">
    <property type="term" value="F:hydrolase activity, hydrolyzing O-glycosyl compounds"/>
    <property type="evidence" value="ECO:0007669"/>
    <property type="project" value="TreeGrafter"/>
</dbReference>
<evidence type="ECO:0000256" key="1">
    <source>
        <dbReference type="ARBA" id="ARBA00022801"/>
    </source>
</evidence>
<name>A0AAE3VFJ6_9BACT</name>
<evidence type="ECO:0000259" key="3">
    <source>
        <dbReference type="Pfam" id="PF02018"/>
    </source>
</evidence>
<sequence length="842" mass="92872">MRILLTFLSMTAMTLTAADNMLGNGGFEGDWQDIDIAAKDGGRIQGQIPAGWRDNSNWAAVSAVYSCDRQMPNSGDACLKVTAAQVNSGNVQLAAQTLTLTEPGIYRISVHLRSERAGALRLQLRQEAAPYAAYGGMLVMPTPEWAKYEFIADVPADIPFMLLILTGAPTEYWVDDAILAKADLQNVPPPPGGNLVANGSFEAGIGNGWSVQNGEKLTWAFQDNRPEVVTDGSATAGERYLRLRVPPGNNGQIRSQLIRWSPGYNYRAGLWIKGTNGGKAALRLRGATRNSPVAASHDVVLSGVWQRVAMPFKLDKFIELGWLTLEVPAQEQEVIVAIDDLRAEVDPPLPPQFAANAEITIALDTPGKIVLDGEKQSFAIACHGGNAASDDLLLTITDFRGKTILTRRLPPTSQTLPVPNLAGHGVFKARLELRRGDALLAHPAEQLWSQLPQPRDIPPTASRFGVHISLSPYFFALARRSGQRWLRLHDTSMIAKWAELEPEEGQFLFYDDAVSGAHDAGLAILGMLDGIPYWLTSGKRETGYWSRWHIPDRPDTMAKWEQYCRTAISHYQGRIDHWEIWNEPWGRWWLTRGGKPEMYVEFMRRAYQIKQDIHPDAVIVGVDTYRGNEKWTSDALAGGTGIFDVFSYHEYNNALMGEPGAPIGVATSTARWRELLAEHGGERPIWNTEGGSESIGSCYRPETGGIPYLLQPAYIVRFDVCGMAAGVERFFLYSLHPDRGEGNIFCANLEHDRAIKPLLAARAVLASLMDGNGLPTEIAVADGIRCFRFPPENGRTLHVLWGNGNTPLPDSITKDADIMDIWGNPLPSTTITPSFEPIYLRK</sequence>
<proteinExistence type="predicted"/>
<dbReference type="Gene3D" id="3.20.20.80">
    <property type="entry name" value="Glycosidases"/>
    <property type="match status" value="1"/>
</dbReference>
<keyword evidence="1" id="KW-0378">Hydrolase</keyword>
<dbReference type="EMBL" id="JAUSVL010000001">
    <property type="protein sequence ID" value="MDQ0289249.1"/>
    <property type="molecule type" value="Genomic_DNA"/>
</dbReference>
<accession>A0AAE3VFJ6</accession>
<dbReference type="SUPFAM" id="SSF51445">
    <property type="entry name" value="(Trans)glycosidases"/>
    <property type="match status" value="1"/>
</dbReference>
<feature type="domain" description="CBM-cenC" evidence="3">
    <location>
        <begin position="193"/>
        <end position="328"/>
    </location>
</feature>
<feature type="signal peptide" evidence="2">
    <location>
        <begin position="1"/>
        <end position="17"/>
    </location>
</feature>
<dbReference type="InterPro" id="IPR003305">
    <property type="entry name" value="CenC_carb-bd"/>
</dbReference>
<protein>
    <recommendedName>
        <fullName evidence="3">CBM-cenC domain-containing protein</fullName>
    </recommendedName>
</protein>